<evidence type="ECO:0000313" key="13">
    <source>
        <dbReference type="Proteomes" id="UP000838763"/>
    </source>
</evidence>
<dbReference type="EMBL" id="CALLCH030000001">
    <property type="protein sequence ID" value="CAI4211221.1"/>
    <property type="molecule type" value="Genomic_DNA"/>
</dbReference>
<comment type="caution">
    <text evidence="12">The sequence shown here is derived from an EMBL/GenBank/DDBJ whole genome shotgun (WGS) entry which is preliminary data.</text>
</comment>
<feature type="transmembrane region" description="Helical" evidence="11">
    <location>
        <begin position="66"/>
        <end position="90"/>
    </location>
</feature>
<gene>
    <name evidence="12" type="ORF">PPNO1_LOCUS1017</name>
</gene>
<evidence type="ECO:0000256" key="5">
    <source>
        <dbReference type="ARBA" id="ARBA00019222"/>
    </source>
</evidence>
<comment type="similarity">
    <text evidence="3">Belongs to the COX16 family.</text>
</comment>
<reference evidence="12" key="1">
    <citation type="submission" date="2022-11" db="EMBL/GenBank/DDBJ databases">
        <authorList>
            <person name="Scott C."/>
            <person name="Bruce N."/>
        </authorList>
    </citation>
    <scope>NUCLEOTIDE SEQUENCE</scope>
</reference>
<keyword evidence="13" id="KW-1185">Reference proteome</keyword>
<protein>
    <recommendedName>
        <fullName evidence="4">Cytochrome c oxidase assembly protein COX16, mitochondrial</fullName>
    </recommendedName>
    <alternativeName>
        <fullName evidence="5">Cytochrome c oxidase assembly protein cox16, mitochondrial</fullName>
    </alternativeName>
</protein>
<evidence type="ECO:0000256" key="1">
    <source>
        <dbReference type="ARBA" id="ARBA00002490"/>
    </source>
</evidence>
<dbReference type="PANTHER" id="PTHR17130:SF14">
    <property type="entry name" value="CYTOCHROME C OXIDASE ASSEMBLY PROTEIN COX16 HOMOLOG, MITOCHONDRIAL"/>
    <property type="match status" value="1"/>
</dbReference>
<evidence type="ECO:0000256" key="9">
    <source>
        <dbReference type="ARBA" id="ARBA00023128"/>
    </source>
</evidence>
<dbReference type="GO" id="GO:0033617">
    <property type="term" value="P:mitochondrial respiratory chain complex IV assembly"/>
    <property type="evidence" value="ECO:0007669"/>
    <property type="project" value="TreeGrafter"/>
</dbReference>
<evidence type="ECO:0000256" key="6">
    <source>
        <dbReference type="ARBA" id="ARBA00022692"/>
    </source>
</evidence>
<name>A0A9P1M5P5_9PEZI</name>
<organism evidence="12 13">
    <name type="scientific">Parascedosporium putredinis</name>
    <dbReference type="NCBI Taxonomy" id="1442378"/>
    <lineage>
        <taxon>Eukaryota</taxon>
        <taxon>Fungi</taxon>
        <taxon>Dikarya</taxon>
        <taxon>Ascomycota</taxon>
        <taxon>Pezizomycotina</taxon>
        <taxon>Sordariomycetes</taxon>
        <taxon>Hypocreomycetidae</taxon>
        <taxon>Microascales</taxon>
        <taxon>Microascaceae</taxon>
        <taxon>Parascedosporium</taxon>
    </lineage>
</organism>
<evidence type="ECO:0000256" key="3">
    <source>
        <dbReference type="ARBA" id="ARBA00008370"/>
    </source>
</evidence>
<evidence type="ECO:0000313" key="12">
    <source>
        <dbReference type="EMBL" id="CAI4211221.1"/>
    </source>
</evidence>
<dbReference type="GO" id="GO:0005743">
    <property type="term" value="C:mitochondrial inner membrane"/>
    <property type="evidence" value="ECO:0007669"/>
    <property type="project" value="UniProtKB-SubCell"/>
</dbReference>
<evidence type="ECO:0000256" key="8">
    <source>
        <dbReference type="ARBA" id="ARBA00022989"/>
    </source>
</evidence>
<keyword evidence="8 11" id="KW-1133">Transmembrane helix</keyword>
<proteinExistence type="inferred from homology"/>
<evidence type="ECO:0000256" key="2">
    <source>
        <dbReference type="ARBA" id="ARBA00004434"/>
    </source>
</evidence>
<evidence type="ECO:0000256" key="11">
    <source>
        <dbReference type="SAM" id="Phobius"/>
    </source>
</evidence>
<dbReference type="Pfam" id="PF14138">
    <property type="entry name" value="COX16"/>
    <property type="match status" value="1"/>
</dbReference>
<evidence type="ECO:0000256" key="7">
    <source>
        <dbReference type="ARBA" id="ARBA00022792"/>
    </source>
</evidence>
<keyword evidence="10 11" id="KW-0472">Membrane</keyword>
<evidence type="ECO:0000256" key="10">
    <source>
        <dbReference type="ARBA" id="ARBA00023136"/>
    </source>
</evidence>
<dbReference type="PANTHER" id="PTHR17130">
    <property type="entry name" value="MITOCHONDRIAL OUTER MEMBRANE PROTEIN 25"/>
    <property type="match status" value="1"/>
</dbReference>
<keyword evidence="6 11" id="KW-0812">Transmembrane</keyword>
<dbReference type="OrthoDB" id="5516033at2759"/>
<keyword evidence="9" id="KW-0496">Mitochondrion</keyword>
<keyword evidence="7" id="KW-0999">Mitochondrion inner membrane</keyword>
<accession>A0A9P1M5P5</accession>
<dbReference type="InterPro" id="IPR020164">
    <property type="entry name" value="Cyt_c_Oxase_assmbl_COX16"/>
</dbReference>
<comment type="function">
    <text evidence="1">Required for the assembly of the mitochondrial respiratory chain complex IV (CIV), also known as cytochrome c oxidase. May participate in merging the COX1 and COX2 assembly lines.</text>
</comment>
<dbReference type="AlphaFoldDB" id="A0A9P1M5P5"/>
<dbReference type="Proteomes" id="UP000838763">
    <property type="component" value="Unassembled WGS sequence"/>
</dbReference>
<sequence length="151" mass="17677">MNVVDCRPESKPRVADLGFWPTAERFLRRWMTPRCNGPRPIDDFESRADVSSGAAKYRRVIAKRPFLAFGLPFLIVIVAGSFVLTPATAIRYEKHDRKIRQLSKEQELNVRKNPRKVDWRDEYQKLRADKDLDNWQQKRAERLPGEPDGKL</sequence>
<evidence type="ECO:0000256" key="4">
    <source>
        <dbReference type="ARBA" id="ARBA00015368"/>
    </source>
</evidence>
<comment type="subcellular location">
    <subcellularLocation>
        <location evidence="2">Mitochondrion inner membrane</location>
        <topology evidence="2">Single-pass membrane protein</topology>
    </subcellularLocation>
</comment>